<reference evidence="9" key="2">
    <citation type="submission" date="2021-09" db="EMBL/GenBank/DDBJ databases">
        <authorList>
            <person name="Gilroy R."/>
        </authorList>
    </citation>
    <scope>NUCLEOTIDE SEQUENCE</scope>
    <source>
        <strain evidence="9">ChiHjej13B12-14962</strain>
    </source>
</reference>
<dbReference type="PANTHER" id="PTHR42940:SF7">
    <property type="entry name" value="ALCOHOL DEHYDROGENASE-LIKE N-TERMINAL DOMAIN-CONTAINING PROTEIN"/>
    <property type="match status" value="1"/>
</dbReference>
<evidence type="ECO:0000256" key="3">
    <source>
        <dbReference type="ARBA" id="ARBA00022723"/>
    </source>
</evidence>
<dbReference type="Proteomes" id="UP000703315">
    <property type="component" value="Unassembled WGS sequence"/>
</dbReference>
<dbReference type="InterPro" id="IPR013154">
    <property type="entry name" value="ADH-like_N"/>
</dbReference>
<dbReference type="GO" id="GO:0005737">
    <property type="term" value="C:cytoplasm"/>
    <property type="evidence" value="ECO:0007669"/>
    <property type="project" value="TreeGrafter"/>
</dbReference>
<dbReference type="GO" id="GO:0008106">
    <property type="term" value="F:alcohol dehydrogenase (NADP+) activity"/>
    <property type="evidence" value="ECO:0007669"/>
    <property type="project" value="UniProtKB-EC"/>
</dbReference>
<dbReference type="RefSeq" id="WP_303905957.1">
    <property type="nucleotide sequence ID" value="NZ_DYXC01000094.1"/>
</dbReference>
<gene>
    <name evidence="9" type="ORF">K8V32_08800</name>
</gene>
<name>A0A921FNT4_9MICC</name>
<dbReference type="InterPro" id="IPR036291">
    <property type="entry name" value="NAD(P)-bd_dom_sf"/>
</dbReference>
<dbReference type="FunFam" id="3.40.50.720:FF:000022">
    <property type="entry name" value="Cinnamyl alcohol dehydrogenase"/>
    <property type="match status" value="1"/>
</dbReference>
<dbReference type="SMART" id="SM00829">
    <property type="entry name" value="PKS_ER"/>
    <property type="match status" value="1"/>
</dbReference>
<evidence type="ECO:0000313" key="9">
    <source>
        <dbReference type="EMBL" id="HJF14881.1"/>
    </source>
</evidence>
<dbReference type="GO" id="GO:0008270">
    <property type="term" value="F:zinc ion binding"/>
    <property type="evidence" value="ECO:0007669"/>
    <property type="project" value="InterPro"/>
</dbReference>
<dbReference type="Pfam" id="PF08240">
    <property type="entry name" value="ADH_N"/>
    <property type="match status" value="1"/>
</dbReference>
<dbReference type="EMBL" id="DYXC01000094">
    <property type="protein sequence ID" value="HJF14881.1"/>
    <property type="molecule type" value="Genomic_DNA"/>
</dbReference>
<keyword evidence="4 7" id="KW-0862">Zinc</keyword>
<proteinExistence type="inferred from homology"/>
<dbReference type="GO" id="GO:0004022">
    <property type="term" value="F:alcohol dehydrogenase (NAD+) activity"/>
    <property type="evidence" value="ECO:0007669"/>
    <property type="project" value="TreeGrafter"/>
</dbReference>
<dbReference type="InterPro" id="IPR013149">
    <property type="entry name" value="ADH-like_C"/>
</dbReference>
<evidence type="ECO:0000256" key="6">
    <source>
        <dbReference type="ARBA" id="ARBA00048262"/>
    </source>
</evidence>
<keyword evidence="3 7" id="KW-0479">Metal-binding</keyword>
<evidence type="ECO:0000259" key="8">
    <source>
        <dbReference type="SMART" id="SM00829"/>
    </source>
</evidence>
<comment type="cofactor">
    <cofactor evidence="1 7">
        <name>Zn(2+)</name>
        <dbReference type="ChEBI" id="CHEBI:29105"/>
    </cofactor>
</comment>
<evidence type="ECO:0000256" key="5">
    <source>
        <dbReference type="ARBA" id="ARBA00023002"/>
    </source>
</evidence>
<dbReference type="PROSITE" id="PS00059">
    <property type="entry name" value="ADH_ZINC"/>
    <property type="match status" value="1"/>
</dbReference>
<reference evidence="9" key="1">
    <citation type="journal article" date="2021" name="PeerJ">
        <title>Extensive microbial diversity within the chicken gut microbiome revealed by metagenomics and culture.</title>
        <authorList>
            <person name="Gilroy R."/>
            <person name="Ravi A."/>
            <person name="Getino M."/>
            <person name="Pursley I."/>
            <person name="Horton D.L."/>
            <person name="Alikhan N.F."/>
            <person name="Baker D."/>
            <person name="Gharbi K."/>
            <person name="Hall N."/>
            <person name="Watson M."/>
            <person name="Adriaenssens E.M."/>
            <person name="Foster-Nyarko E."/>
            <person name="Jarju S."/>
            <person name="Secka A."/>
            <person name="Antonio M."/>
            <person name="Oren A."/>
            <person name="Chaudhuri R.R."/>
            <person name="La Ragione R."/>
            <person name="Hildebrand F."/>
            <person name="Pallen M.J."/>
        </authorList>
    </citation>
    <scope>NUCLEOTIDE SEQUENCE</scope>
    <source>
        <strain evidence="9">ChiHjej13B12-14962</strain>
    </source>
</reference>
<evidence type="ECO:0000256" key="2">
    <source>
        <dbReference type="ARBA" id="ARBA00008072"/>
    </source>
</evidence>
<dbReference type="Pfam" id="PF00107">
    <property type="entry name" value="ADH_zinc_N"/>
    <property type="match status" value="1"/>
</dbReference>
<evidence type="ECO:0000313" key="10">
    <source>
        <dbReference type="Proteomes" id="UP000703315"/>
    </source>
</evidence>
<evidence type="ECO:0000256" key="1">
    <source>
        <dbReference type="ARBA" id="ARBA00001947"/>
    </source>
</evidence>
<dbReference type="PANTHER" id="PTHR42940">
    <property type="entry name" value="ALCOHOL DEHYDROGENASE 1-RELATED"/>
    <property type="match status" value="1"/>
</dbReference>
<dbReference type="Gene3D" id="3.90.180.10">
    <property type="entry name" value="Medium-chain alcohol dehydrogenases, catalytic domain"/>
    <property type="match status" value="1"/>
</dbReference>
<comment type="similarity">
    <text evidence="2 7">Belongs to the zinc-containing alcohol dehydrogenase family.</text>
</comment>
<dbReference type="AlphaFoldDB" id="A0A921FNT4"/>
<dbReference type="SUPFAM" id="SSF51735">
    <property type="entry name" value="NAD(P)-binding Rossmann-fold domains"/>
    <property type="match status" value="1"/>
</dbReference>
<dbReference type="Gene3D" id="3.40.50.720">
    <property type="entry name" value="NAD(P)-binding Rossmann-like Domain"/>
    <property type="match status" value="1"/>
</dbReference>
<comment type="caution">
    <text evidence="9">The sequence shown here is derived from an EMBL/GenBank/DDBJ whole genome shotgun (WGS) entry which is preliminary data.</text>
</comment>
<sequence>MSSQPESNGLIMRVHEPAGPLVAETQTPQTPDVGLVRVDIKATGVCFADVGVAAAQGDSVAFPVTPGHEIAGVIAEVGADVTHWHVGDRVAVGWFGGSCGYCSYCRSGDPVHCPQRVMPGWSYPGGWAQSIIVPAEALAAIPDGMDFFDAAPMGCAGVTTFNATRNANVPTGGTVAVFGIGGLGHLAVQFASAMGYRTIAIARGTDRAEMARQLGADHYIDSTAQDPGQALAELGGADLILFTDSTTDPVETLLPGLAVYGRLVLIGVDDGSITVPAGQLVSKGQTVTGHLTGSPTDTEQTMRFAHRNGVRPIIEQMPLTEANAAVARVAHGDARFRIVLDPGGSK</sequence>
<dbReference type="InterPro" id="IPR020843">
    <property type="entry name" value="ER"/>
</dbReference>
<dbReference type="InterPro" id="IPR002328">
    <property type="entry name" value="ADH_Zn_CS"/>
</dbReference>
<feature type="domain" description="Enoyl reductase (ER)" evidence="8">
    <location>
        <begin position="19"/>
        <end position="340"/>
    </location>
</feature>
<organism evidence="9 10">
    <name type="scientific">Enteractinococcus helveticum</name>
    <dbReference type="NCBI Taxonomy" id="1837282"/>
    <lineage>
        <taxon>Bacteria</taxon>
        <taxon>Bacillati</taxon>
        <taxon>Actinomycetota</taxon>
        <taxon>Actinomycetes</taxon>
        <taxon>Micrococcales</taxon>
        <taxon>Micrococcaceae</taxon>
    </lineage>
</organism>
<accession>A0A921FNT4</accession>
<protein>
    <submittedName>
        <fullName evidence="9">Alcohol dehydrogenase catalytic domain-containing protein</fullName>
    </submittedName>
</protein>
<comment type="catalytic activity">
    <reaction evidence="6">
        <text>a primary alcohol + NADP(+) = an aldehyde + NADPH + H(+)</text>
        <dbReference type="Rhea" id="RHEA:15937"/>
        <dbReference type="ChEBI" id="CHEBI:15378"/>
        <dbReference type="ChEBI" id="CHEBI:15734"/>
        <dbReference type="ChEBI" id="CHEBI:17478"/>
        <dbReference type="ChEBI" id="CHEBI:57783"/>
        <dbReference type="ChEBI" id="CHEBI:58349"/>
        <dbReference type="EC" id="1.1.1.2"/>
    </reaction>
</comment>
<dbReference type="SUPFAM" id="SSF50129">
    <property type="entry name" value="GroES-like"/>
    <property type="match status" value="1"/>
</dbReference>
<dbReference type="InterPro" id="IPR011032">
    <property type="entry name" value="GroES-like_sf"/>
</dbReference>
<evidence type="ECO:0000256" key="4">
    <source>
        <dbReference type="ARBA" id="ARBA00022833"/>
    </source>
</evidence>
<keyword evidence="5" id="KW-0560">Oxidoreductase</keyword>
<evidence type="ECO:0000256" key="7">
    <source>
        <dbReference type="RuleBase" id="RU361277"/>
    </source>
</evidence>